<organism evidence="1 2">
    <name type="scientific">Magallana gigas</name>
    <name type="common">Pacific oyster</name>
    <name type="synonym">Crassostrea gigas</name>
    <dbReference type="NCBI Taxonomy" id="29159"/>
    <lineage>
        <taxon>Eukaryota</taxon>
        <taxon>Metazoa</taxon>
        <taxon>Spiralia</taxon>
        <taxon>Lophotrochozoa</taxon>
        <taxon>Mollusca</taxon>
        <taxon>Bivalvia</taxon>
        <taxon>Autobranchia</taxon>
        <taxon>Pteriomorphia</taxon>
        <taxon>Ostreida</taxon>
        <taxon>Ostreoidea</taxon>
        <taxon>Ostreidae</taxon>
        <taxon>Magallana</taxon>
    </lineage>
</organism>
<sequence>MEDVSKRGRLVQKAKSIKLDIDHFILNHQIKNPLPRGRNILILPPVEAPSESDFTEEEEDELASYLAQAFPELRSLERHDPASLIRDTIKFVINTTTKEKTDTMLNEQSTIENVFEWLLGKGISKETSQIFKVIQAVGSHSQNFQAFDAIIIENMQSKKI</sequence>
<reference evidence="1" key="1">
    <citation type="submission" date="2022-08" db="UniProtKB">
        <authorList>
            <consortium name="EnsemblMetazoa"/>
        </authorList>
    </citation>
    <scope>IDENTIFICATION</scope>
    <source>
        <strain evidence="1">05x7-T-G4-1.051#20</strain>
    </source>
</reference>
<dbReference type="Proteomes" id="UP000005408">
    <property type="component" value="Unassembled WGS sequence"/>
</dbReference>
<dbReference type="EnsemblMetazoa" id="G15057.2">
    <property type="protein sequence ID" value="G15057.2:cds"/>
    <property type="gene ID" value="G15057"/>
</dbReference>
<proteinExistence type="predicted"/>
<evidence type="ECO:0000313" key="1">
    <source>
        <dbReference type="EnsemblMetazoa" id="G15057.2:cds"/>
    </source>
</evidence>
<protein>
    <submittedName>
        <fullName evidence="1">Uncharacterized protein</fullName>
    </submittedName>
</protein>
<dbReference type="AlphaFoldDB" id="A0A8W8IPU2"/>
<name>A0A8W8IPU2_MAGGI</name>
<keyword evidence="2" id="KW-1185">Reference proteome</keyword>
<evidence type="ECO:0000313" key="2">
    <source>
        <dbReference type="Proteomes" id="UP000005408"/>
    </source>
</evidence>
<accession>A0A8W8IPU2</accession>